<sequence>MEKYCPSSVQERSSRKWEKIPRNTYICQQA</sequence>
<dbReference type="EMBL" id="GBRH01165756">
    <property type="protein sequence ID" value="JAE32140.1"/>
    <property type="molecule type" value="Transcribed_RNA"/>
</dbReference>
<proteinExistence type="predicted"/>
<protein>
    <submittedName>
        <fullName evidence="1">Uncharacterized protein</fullName>
    </submittedName>
</protein>
<accession>A0A0A9H4P0</accession>
<reference evidence="1" key="2">
    <citation type="journal article" date="2015" name="Data Brief">
        <title>Shoot transcriptome of the giant reed, Arundo donax.</title>
        <authorList>
            <person name="Barrero R.A."/>
            <person name="Guerrero F.D."/>
            <person name="Moolhuijzen P."/>
            <person name="Goolsby J.A."/>
            <person name="Tidwell J."/>
            <person name="Bellgard S.E."/>
            <person name="Bellgard M.I."/>
        </authorList>
    </citation>
    <scope>NUCLEOTIDE SEQUENCE</scope>
    <source>
        <tissue evidence="1">Shoot tissue taken approximately 20 cm above the soil surface</tissue>
    </source>
</reference>
<dbReference type="AlphaFoldDB" id="A0A0A9H4P0"/>
<reference evidence="1" key="1">
    <citation type="submission" date="2014-09" db="EMBL/GenBank/DDBJ databases">
        <authorList>
            <person name="Magalhaes I.L.F."/>
            <person name="Oliveira U."/>
            <person name="Santos F.R."/>
            <person name="Vidigal T.H.D.A."/>
            <person name="Brescovit A.D."/>
            <person name="Santos A.J."/>
        </authorList>
    </citation>
    <scope>NUCLEOTIDE SEQUENCE</scope>
    <source>
        <tissue evidence="1">Shoot tissue taken approximately 20 cm above the soil surface</tissue>
    </source>
</reference>
<organism evidence="1">
    <name type="scientific">Arundo donax</name>
    <name type="common">Giant reed</name>
    <name type="synonym">Donax arundinaceus</name>
    <dbReference type="NCBI Taxonomy" id="35708"/>
    <lineage>
        <taxon>Eukaryota</taxon>
        <taxon>Viridiplantae</taxon>
        <taxon>Streptophyta</taxon>
        <taxon>Embryophyta</taxon>
        <taxon>Tracheophyta</taxon>
        <taxon>Spermatophyta</taxon>
        <taxon>Magnoliopsida</taxon>
        <taxon>Liliopsida</taxon>
        <taxon>Poales</taxon>
        <taxon>Poaceae</taxon>
        <taxon>PACMAD clade</taxon>
        <taxon>Arundinoideae</taxon>
        <taxon>Arundineae</taxon>
        <taxon>Arundo</taxon>
    </lineage>
</organism>
<name>A0A0A9H4P0_ARUDO</name>
<evidence type="ECO:0000313" key="1">
    <source>
        <dbReference type="EMBL" id="JAE32140.1"/>
    </source>
</evidence>